<dbReference type="EMBL" id="KN834794">
    <property type="protein sequence ID" value="KIK56836.1"/>
    <property type="molecule type" value="Genomic_DNA"/>
</dbReference>
<accession>A0A0D0BP33</accession>
<name>A0A0D0BP33_9AGAR</name>
<feature type="compositionally biased region" description="Low complexity" evidence="1">
    <location>
        <begin position="155"/>
        <end position="179"/>
    </location>
</feature>
<feature type="region of interest" description="Disordered" evidence="1">
    <location>
        <begin position="155"/>
        <end position="184"/>
    </location>
</feature>
<sequence length="302" mass="32292">MTTTISSPGIPCPSTSSLQVLVDDSDVEHIHYSDGWVLAGNKYFECNGTVHGSEPKMGTHTTAQFSFEGVGVQVFGTIAPKTIQASSYQLDDLDVFNFTFNASTWESTIYRVQFYTSPQLEPGNHTLTISSLAVGSGPMYLDYILYNPMQKATTSRTLPSSTSSTRPASAPTARPLSSPQIHSPSRNIPVSAGAFAGGVVGGSIIGLVLGIVITFMFFRKRMKRNTLPAARETTHSPTYSGSSSSPTPKRATCTSVFSNSDSATESTLSSRTTDYNFQAARKHQSVPSTVITSSTGPDRLSS</sequence>
<feature type="compositionally biased region" description="Polar residues" evidence="1">
    <location>
        <begin position="252"/>
        <end position="276"/>
    </location>
</feature>
<evidence type="ECO:0000313" key="4">
    <source>
        <dbReference type="Proteomes" id="UP000053593"/>
    </source>
</evidence>
<dbReference type="HOGENOM" id="CLU_068500_0_0_1"/>
<gene>
    <name evidence="3" type="ORF">GYMLUDRAFT_247385</name>
</gene>
<keyword evidence="2" id="KW-0472">Membrane</keyword>
<evidence type="ECO:0000256" key="2">
    <source>
        <dbReference type="SAM" id="Phobius"/>
    </source>
</evidence>
<protein>
    <submittedName>
        <fullName evidence="3">Unplaced genomic scaffold GYMLUscaffold_46, whole genome shotgun sequence</fullName>
    </submittedName>
</protein>
<dbReference type="OrthoDB" id="3265734at2759"/>
<proteinExistence type="predicted"/>
<keyword evidence="2" id="KW-1133">Transmembrane helix</keyword>
<dbReference type="Proteomes" id="UP000053593">
    <property type="component" value="Unassembled WGS sequence"/>
</dbReference>
<evidence type="ECO:0000256" key="1">
    <source>
        <dbReference type="SAM" id="MobiDB-lite"/>
    </source>
</evidence>
<keyword evidence="4" id="KW-1185">Reference proteome</keyword>
<feature type="region of interest" description="Disordered" evidence="1">
    <location>
        <begin position="228"/>
        <end position="302"/>
    </location>
</feature>
<dbReference type="AlphaFoldDB" id="A0A0D0BP33"/>
<feature type="compositionally biased region" description="Low complexity" evidence="1">
    <location>
        <begin position="235"/>
        <end position="248"/>
    </location>
</feature>
<organism evidence="3 4">
    <name type="scientific">Collybiopsis luxurians FD-317 M1</name>
    <dbReference type="NCBI Taxonomy" id="944289"/>
    <lineage>
        <taxon>Eukaryota</taxon>
        <taxon>Fungi</taxon>
        <taxon>Dikarya</taxon>
        <taxon>Basidiomycota</taxon>
        <taxon>Agaricomycotina</taxon>
        <taxon>Agaricomycetes</taxon>
        <taxon>Agaricomycetidae</taxon>
        <taxon>Agaricales</taxon>
        <taxon>Marasmiineae</taxon>
        <taxon>Omphalotaceae</taxon>
        <taxon>Collybiopsis</taxon>
        <taxon>Collybiopsis luxurians</taxon>
    </lineage>
</organism>
<evidence type="ECO:0000313" key="3">
    <source>
        <dbReference type="EMBL" id="KIK56836.1"/>
    </source>
</evidence>
<feature type="compositionally biased region" description="Polar residues" evidence="1">
    <location>
        <begin position="285"/>
        <end position="302"/>
    </location>
</feature>
<keyword evidence="2" id="KW-0812">Transmembrane</keyword>
<dbReference type="Gene3D" id="2.60.120.260">
    <property type="entry name" value="Galactose-binding domain-like"/>
    <property type="match status" value="1"/>
</dbReference>
<reference evidence="3 4" key="1">
    <citation type="submission" date="2014-04" db="EMBL/GenBank/DDBJ databases">
        <title>Evolutionary Origins and Diversification of the Mycorrhizal Mutualists.</title>
        <authorList>
            <consortium name="DOE Joint Genome Institute"/>
            <consortium name="Mycorrhizal Genomics Consortium"/>
            <person name="Kohler A."/>
            <person name="Kuo A."/>
            <person name="Nagy L.G."/>
            <person name="Floudas D."/>
            <person name="Copeland A."/>
            <person name="Barry K.W."/>
            <person name="Cichocki N."/>
            <person name="Veneault-Fourrey C."/>
            <person name="LaButti K."/>
            <person name="Lindquist E.A."/>
            <person name="Lipzen A."/>
            <person name="Lundell T."/>
            <person name="Morin E."/>
            <person name="Murat C."/>
            <person name="Riley R."/>
            <person name="Ohm R."/>
            <person name="Sun H."/>
            <person name="Tunlid A."/>
            <person name="Henrissat B."/>
            <person name="Grigoriev I.V."/>
            <person name="Hibbett D.S."/>
            <person name="Martin F."/>
        </authorList>
    </citation>
    <scope>NUCLEOTIDE SEQUENCE [LARGE SCALE GENOMIC DNA]</scope>
    <source>
        <strain evidence="3 4">FD-317 M1</strain>
    </source>
</reference>
<feature type="transmembrane region" description="Helical" evidence="2">
    <location>
        <begin position="194"/>
        <end position="218"/>
    </location>
</feature>